<reference evidence="1 2" key="1">
    <citation type="submission" date="2019-02" db="EMBL/GenBank/DDBJ databases">
        <title>Deep-cultivation of Planctomycetes and their phenomic and genomic characterization uncovers novel biology.</title>
        <authorList>
            <person name="Wiegand S."/>
            <person name="Jogler M."/>
            <person name="Boedeker C."/>
            <person name="Pinto D."/>
            <person name="Vollmers J."/>
            <person name="Rivas-Marin E."/>
            <person name="Kohn T."/>
            <person name="Peeters S.H."/>
            <person name="Heuer A."/>
            <person name="Rast P."/>
            <person name="Oberbeckmann S."/>
            <person name="Bunk B."/>
            <person name="Jeske O."/>
            <person name="Meyerdierks A."/>
            <person name="Storesund J.E."/>
            <person name="Kallscheuer N."/>
            <person name="Luecker S."/>
            <person name="Lage O.M."/>
            <person name="Pohl T."/>
            <person name="Merkel B.J."/>
            <person name="Hornburger P."/>
            <person name="Mueller R.-W."/>
            <person name="Bruemmer F."/>
            <person name="Labrenz M."/>
            <person name="Spormann A.M."/>
            <person name="Op den Camp H."/>
            <person name="Overmann J."/>
            <person name="Amann R."/>
            <person name="Jetten M.S.M."/>
            <person name="Mascher T."/>
            <person name="Medema M.H."/>
            <person name="Devos D.P."/>
            <person name="Kaster A.-K."/>
            <person name="Ovreas L."/>
            <person name="Rohde M."/>
            <person name="Galperin M.Y."/>
            <person name="Jogler C."/>
        </authorList>
    </citation>
    <scope>NUCLEOTIDE SEQUENCE [LARGE SCALE GENOMIC DNA]</scope>
    <source>
        <strain evidence="1 2">CA12</strain>
    </source>
</reference>
<dbReference type="Proteomes" id="UP000318741">
    <property type="component" value="Chromosome"/>
</dbReference>
<name>A0A517P5U2_9PLAN</name>
<proteinExistence type="predicted"/>
<dbReference type="AlphaFoldDB" id="A0A517P5U2"/>
<evidence type="ECO:0000313" key="2">
    <source>
        <dbReference type="Proteomes" id="UP000318741"/>
    </source>
</evidence>
<keyword evidence="2" id="KW-1185">Reference proteome</keyword>
<dbReference type="EMBL" id="CP036265">
    <property type="protein sequence ID" value="QDT14741.1"/>
    <property type="molecule type" value="Genomic_DNA"/>
</dbReference>
<accession>A0A517P5U2</accession>
<sequence>MSESALRARLSDCLMTAAELDASVESLAAWDDPFPRVERTAAA</sequence>
<evidence type="ECO:0000313" key="1">
    <source>
        <dbReference type="EMBL" id="QDT14741.1"/>
    </source>
</evidence>
<protein>
    <submittedName>
        <fullName evidence="1">Uncharacterized protein</fullName>
    </submittedName>
</protein>
<dbReference type="KEGG" id="acaf:CA12_08190"/>
<gene>
    <name evidence="1" type="ORF">CA12_08190</name>
</gene>
<dbReference type="RefSeq" id="WP_261342389.1">
    <property type="nucleotide sequence ID" value="NZ_CP036265.1"/>
</dbReference>
<organism evidence="1 2">
    <name type="scientific">Alienimonas californiensis</name>
    <dbReference type="NCBI Taxonomy" id="2527989"/>
    <lineage>
        <taxon>Bacteria</taxon>
        <taxon>Pseudomonadati</taxon>
        <taxon>Planctomycetota</taxon>
        <taxon>Planctomycetia</taxon>
        <taxon>Planctomycetales</taxon>
        <taxon>Planctomycetaceae</taxon>
        <taxon>Alienimonas</taxon>
    </lineage>
</organism>